<sequence>MRLLLAFLAVLQLVRAQFSPGGPTQPGLPEGCLGSFPNTAVCAAANWNIPNNDPCRPSQIPLPGQQVYIKDAVNFCINMPDPQSIFLQQQHYSANKLPTFVQGEGYVRARCMGDYLPTGALRITPGAIRSAHVKKYANYVQISGVIDCETMGINCTQSRPGVYDDGGQYDNVAYTSCGKEPYSGVDATQHPGFVNYVEIGGNSVFCMRVCAEGTQAAGGVCDVRNDTAGCEGFMGVVFNEPDGAFVYEDVVAGTTQTFSVSLPPVKAKTTTTTTTTTTTAAATTAAAASSAGAAVTTVAPTDSKATATSARSDGGRASTAFGLAFLAGFLLM</sequence>
<reference evidence="2 3" key="1">
    <citation type="journal article" date="2019" name="Sci. Rep.">
        <title>Comparative genomics of chytrid fungi reveal insights into the obligate biotrophic and pathogenic lifestyle of Synchytrium endobioticum.</title>
        <authorList>
            <person name="van de Vossenberg B.T.L.H."/>
            <person name="Warris S."/>
            <person name="Nguyen H.D.T."/>
            <person name="van Gent-Pelzer M.P.E."/>
            <person name="Joly D.L."/>
            <person name="van de Geest H.C."/>
            <person name="Bonants P.J.M."/>
            <person name="Smith D.S."/>
            <person name="Levesque C.A."/>
            <person name="van der Lee T.A.J."/>
        </authorList>
    </citation>
    <scope>NUCLEOTIDE SEQUENCE [LARGE SCALE GENOMIC DNA]</scope>
    <source>
        <strain evidence="2 3">CBS 675.73</strain>
    </source>
</reference>
<accession>A0A507FE83</accession>
<comment type="caution">
    <text evidence="2">The sequence shown here is derived from an EMBL/GenBank/DDBJ whole genome shotgun (WGS) entry which is preliminary data.</text>
</comment>
<dbReference type="STRING" id="246404.A0A507FE83"/>
<evidence type="ECO:0000256" key="1">
    <source>
        <dbReference type="SAM" id="SignalP"/>
    </source>
</evidence>
<name>A0A507FE83_9FUNG</name>
<dbReference type="AlphaFoldDB" id="A0A507FE83"/>
<feature type="signal peptide" evidence="1">
    <location>
        <begin position="1"/>
        <end position="16"/>
    </location>
</feature>
<gene>
    <name evidence="2" type="ORF">CcCBS67573_g04069</name>
</gene>
<dbReference type="EMBL" id="QEAP01000115">
    <property type="protein sequence ID" value="TPX74651.1"/>
    <property type="molecule type" value="Genomic_DNA"/>
</dbReference>
<evidence type="ECO:0000313" key="2">
    <source>
        <dbReference type="EMBL" id="TPX74651.1"/>
    </source>
</evidence>
<keyword evidence="3" id="KW-1185">Reference proteome</keyword>
<proteinExistence type="predicted"/>
<evidence type="ECO:0000313" key="3">
    <source>
        <dbReference type="Proteomes" id="UP000320333"/>
    </source>
</evidence>
<dbReference type="Proteomes" id="UP000320333">
    <property type="component" value="Unassembled WGS sequence"/>
</dbReference>
<keyword evidence="1" id="KW-0732">Signal</keyword>
<protein>
    <submittedName>
        <fullName evidence="2">Uncharacterized protein</fullName>
    </submittedName>
</protein>
<organism evidence="2 3">
    <name type="scientific">Chytriomyces confervae</name>
    <dbReference type="NCBI Taxonomy" id="246404"/>
    <lineage>
        <taxon>Eukaryota</taxon>
        <taxon>Fungi</taxon>
        <taxon>Fungi incertae sedis</taxon>
        <taxon>Chytridiomycota</taxon>
        <taxon>Chytridiomycota incertae sedis</taxon>
        <taxon>Chytridiomycetes</taxon>
        <taxon>Chytridiales</taxon>
        <taxon>Chytriomycetaceae</taxon>
        <taxon>Chytriomyces</taxon>
    </lineage>
</organism>
<feature type="chain" id="PRO_5021416534" evidence="1">
    <location>
        <begin position="17"/>
        <end position="332"/>
    </location>
</feature>
<dbReference type="OrthoDB" id="3044029at2759"/>